<dbReference type="AlphaFoldDB" id="A0A538TV10"/>
<evidence type="ECO:0000313" key="2">
    <source>
        <dbReference type="EMBL" id="TMQ67467.1"/>
    </source>
</evidence>
<dbReference type="InterPro" id="IPR009057">
    <property type="entry name" value="Homeodomain-like_sf"/>
</dbReference>
<sequence>MVHEESLVGVLALFARRSLGDTDLRSLAAAARLLALVLTPSRTTSPPMPSVPMERTLAEVQRRAIEETLERTRGRVSGPRGAAAILGLKPTTLHSRMKKLGVRRIAQSRA</sequence>
<proteinExistence type="predicted"/>
<dbReference type="InterPro" id="IPR002197">
    <property type="entry name" value="HTH_Fis"/>
</dbReference>
<dbReference type="Pfam" id="PF02954">
    <property type="entry name" value="HTH_8"/>
    <property type="match status" value="1"/>
</dbReference>
<reference evidence="2 3" key="1">
    <citation type="journal article" date="2019" name="Nat. Microbiol.">
        <title>Mediterranean grassland soil C-N compound turnover is dependent on rainfall and depth, and is mediated by genomically divergent microorganisms.</title>
        <authorList>
            <person name="Diamond S."/>
            <person name="Andeer P.F."/>
            <person name="Li Z."/>
            <person name="Crits-Christoph A."/>
            <person name="Burstein D."/>
            <person name="Anantharaman K."/>
            <person name="Lane K.R."/>
            <person name="Thomas B.C."/>
            <person name="Pan C."/>
            <person name="Northen T.R."/>
            <person name="Banfield J.F."/>
        </authorList>
    </citation>
    <scope>NUCLEOTIDE SEQUENCE [LARGE SCALE GENOMIC DNA]</scope>
    <source>
        <strain evidence="2">WS_8</strain>
    </source>
</reference>
<dbReference type="Gene3D" id="1.10.10.60">
    <property type="entry name" value="Homeodomain-like"/>
    <property type="match status" value="1"/>
</dbReference>
<dbReference type="SUPFAM" id="SSF46689">
    <property type="entry name" value="Homeodomain-like"/>
    <property type="match status" value="1"/>
</dbReference>
<dbReference type="Proteomes" id="UP000316609">
    <property type="component" value="Unassembled WGS sequence"/>
</dbReference>
<protein>
    <recommendedName>
        <fullName evidence="1">DNA binding HTH domain-containing protein</fullName>
    </recommendedName>
</protein>
<accession>A0A538TV10</accession>
<organism evidence="2 3">
    <name type="scientific">Eiseniibacteriota bacterium</name>
    <dbReference type="NCBI Taxonomy" id="2212470"/>
    <lineage>
        <taxon>Bacteria</taxon>
        <taxon>Candidatus Eiseniibacteriota</taxon>
    </lineage>
</organism>
<dbReference type="GO" id="GO:0043565">
    <property type="term" value="F:sequence-specific DNA binding"/>
    <property type="evidence" value="ECO:0007669"/>
    <property type="project" value="InterPro"/>
</dbReference>
<evidence type="ECO:0000313" key="3">
    <source>
        <dbReference type="Proteomes" id="UP000316609"/>
    </source>
</evidence>
<feature type="domain" description="DNA binding HTH" evidence="1">
    <location>
        <begin position="56"/>
        <end position="100"/>
    </location>
</feature>
<comment type="caution">
    <text evidence="2">The sequence shown here is derived from an EMBL/GenBank/DDBJ whole genome shotgun (WGS) entry which is preliminary data.</text>
</comment>
<dbReference type="PRINTS" id="PR01590">
    <property type="entry name" value="HTHFIS"/>
</dbReference>
<dbReference type="EMBL" id="VBOY01000039">
    <property type="protein sequence ID" value="TMQ67467.1"/>
    <property type="molecule type" value="Genomic_DNA"/>
</dbReference>
<evidence type="ECO:0000259" key="1">
    <source>
        <dbReference type="Pfam" id="PF02954"/>
    </source>
</evidence>
<name>A0A538TV10_UNCEI</name>
<gene>
    <name evidence="2" type="ORF">E6K78_04935</name>
</gene>